<name>A0ABW1AR04_9RHOO</name>
<accession>A0ABW1AR04</accession>
<dbReference type="NCBIfam" id="TIGR00229">
    <property type="entry name" value="sensory_box"/>
    <property type="match status" value="1"/>
</dbReference>
<feature type="domain" description="PAS" evidence="1">
    <location>
        <begin position="25"/>
        <end position="76"/>
    </location>
</feature>
<dbReference type="CDD" id="cd00130">
    <property type="entry name" value="PAS"/>
    <property type="match status" value="1"/>
</dbReference>
<dbReference type="PROSITE" id="PS50112">
    <property type="entry name" value="PAS"/>
    <property type="match status" value="1"/>
</dbReference>
<evidence type="ECO:0000313" key="3">
    <source>
        <dbReference type="Proteomes" id="UP001595974"/>
    </source>
</evidence>
<dbReference type="RefSeq" id="WP_096446763.1">
    <property type="nucleotide sequence ID" value="NZ_JBHSOG010000030.1"/>
</dbReference>
<dbReference type="Pfam" id="PF08447">
    <property type="entry name" value="PAS_3"/>
    <property type="match status" value="1"/>
</dbReference>
<dbReference type="Proteomes" id="UP001595974">
    <property type="component" value="Unassembled WGS sequence"/>
</dbReference>
<evidence type="ECO:0000313" key="2">
    <source>
        <dbReference type="EMBL" id="MFC5769533.1"/>
    </source>
</evidence>
<sequence length="175" mass="19779">MKNKITPTSIEVPLGGDDWIVSKTDLTGRITYVNRAFMRVSNYRESELLGEQHNIVRHPDMPRGIYRLLWETLKQEREFFGLAKNLTSDGHYYWVFANITADVDAAGQTVGYVSVRRQAPAAAVRAVVPLYAEMLRIEREGSAVAAPEASVAYLRQLLAGQHTTYDKFVLGLYQQ</sequence>
<proteinExistence type="predicted"/>
<reference evidence="3" key="1">
    <citation type="journal article" date="2019" name="Int. J. Syst. Evol. Microbiol.">
        <title>The Global Catalogue of Microorganisms (GCM) 10K type strain sequencing project: providing services to taxonomists for standard genome sequencing and annotation.</title>
        <authorList>
            <consortium name="The Broad Institute Genomics Platform"/>
            <consortium name="The Broad Institute Genome Sequencing Center for Infectious Disease"/>
            <person name="Wu L."/>
            <person name="Ma J."/>
        </authorList>
    </citation>
    <scope>NUCLEOTIDE SEQUENCE [LARGE SCALE GENOMIC DNA]</scope>
    <source>
        <strain evidence="3">SHR3</strain>
    </source>
</reference>
<organism evidence="2 3">
    <name type="scientific">Thauera sinica</name>
    <dbReference type="NCBI Taxonomy" id="2665146"/>
    <lineage>
        <taxon>Bacteria</taxon>
        <taxon>Pseudomonadati</taxon>
        <taxon>Pseudomonadota</taxon>
        <taxon>Betaproteobacteria</taxon>
        <taxon>Rhodocyclales</taxon>
        <taxon>Zoogloeaceae</taxon>
        <taxon>Thauera</taxon>
    </lineage>
</organism>
<comment type="caution">
    <text evidence="2">The sequence shown here is derived from an EMBL/GenBank/DDBJ whole genome shotgun (WGS) entry which is preliminary data.</text>
</comment>
<dbReference type="InterPro" id="IPR000014">
    <property type="entry name" value="PAS"/>
</dbReference>
<dbReference type="InterPro" id="IPR013655">
    <property type="entry name" value="PAS_fold_3"/>
</dbReference>
<gene>
    <name evidence="2" type="ORF">ACFPTN_09105</name>
</gene>
<protein>
    <submittedName>
        <fullName evidence="2">PAS domain-containing protein</fullName>
    </submittedName>
</protein>
<dbReference type="Gene3D" id="3.30.450.20">
    <property type="entry name" value="PAS domain"/>
    <property type="match status" value="1"/>
</dbReference>
<keyword evidence="3" id="KW-1185">Reference proteome</keyword>
<evidence type="ECO:0000259" key="1">
    <source>
        <dbReference type="PROSITE" id="PS50112"/>
    </source>
</evidence>
<dbReference type="EMBL" id="JBHSOG010000030">
    <property type="protein sequence ID" value="MFC5769533.1"/>
    <property type="molecule type" value="Genomic_DNA"/>
</dbReference>
<dbReference type="InterPro" id="IPR035965">
    <property type="entry name" value="PAS-like_dom_sf"/>
</dbReference>
<dbReference type="SUPFAM" id="SSF55785">
    <property type="entry name" value="PYP-like sensor domain (PAS domain)"/>
    <property type="match status" value="1"/>
</dbReference>